<feature type="region of interest" description="Disordered" evidence="1">
    <location>
        <begin position="121"/>
        <end position="147"/>
    </location>
</feature>
<proteinExistence type="predicted"/>
<feature type="compositionally biased region" description="Basic and acidic residues" evidence="1">
    <location>
        <begin position="137"/>
        <end position="147"/>
    </location>
</feature>
<keyword evidence="3" id="KW-1185">Reference proteome</keyword>
<evidence type="ECO:0000313" key="2">
    <source>
        <dbReference type="EMBL" id="KFU82912.1"/>
    </source>
</evidence>
<dbReference type="AlphaFoldDB" id="A0A2P2G1R2"/>
<gene>
    <name evidence="2" type="ORF">BB31_00010</name>
</gene>
<dbReference type="EMBL" id="JFBM01000001">
    <property type="protein sequence ID" value="KFU82912.1"/>
    <property type="molecule type" value="Genomic_DNA"/>
</dbReference>
<evidence type="ECO:0000313" key="3">
    <source>
        <dbReference type="Proteomes" id="UP000256220"/>
    </source>
</evidence>
<organism evidence="2 3">
    <name type="scientific">Amycolatopsis lurida NRRL 2430</name>
    <dbReference type="NCBI Taxonomy" id="1460371"/>
    <lineage>
        <taxon>Bacteria</taxon>
        <taxon>Bacillati</taxon>
        <taxon>Actinomycetota</taxon>
        <taxon>Actinomycetes</taxon>
        <taxon>Pseudonocardiales</taxon>
        <taxon>Pseudonocardiaceae</taxon>
        <taxon>Amycolatopsis</taxon>
    </lineage>
</organism>
<reference evidence="2 3" key="1">
    <citation type="journal article" date="2014" name="Genome Announc.">
        <title>Draft Genome Sequence of Amycolatopsis lurida NRRL 2430, Producer of the Glycopeptide Family Antibiotic Ristocetin.</title>
        <authorList>
            <person name="Kwun M.J."/>
            <person name="Hong H.J."/>
        </authorList>
    </citation>
    <scope>NUCLEOTIDE SEQUENCE [LARGE SCALE GENOMIC DNA]</scope>
    <source>
        <strain evidence="2 3">NRRL 2430</strain>
    </source>
</reference>
<sequence length="147" mass="16046">MPVPDGEPTRSTEDRIREAVAELTARGSSWAGIVDIRKALADVDHDEVTRVLQDMARNNPNIHLAPEANRKALRQEDHDAAVTFGAGEQQHLIAIEPIPDAGALGRVQAAGFADATDADLEAARLHHDTPSSTYDQIRAEQKRRAQQ</sequence>
<accession>A0A2P2G1R2</accession>
<comment type="caution">
    <text evidence="2">The sequence shown here is derived from an EMBL/GenBank/DDBJ whole genome shotgun (WGS) entry which is preliminary data.</text>
</comment>
<name>A0A2P2G1R2_AMYLU</name>
<evidence type="ECO:0000256" key="1">
    <source>
        <dbReference type="SAM" id="MobiDB-lite"/>
    </source>
</evidence>
<protein>
    <submittedName>
        <fullName evidence="2">Uncharacterized protein</fullName>
    </submittedName>
</protein>
<dbReference type="Proteomes" id="UP000256220">
    <property type="component" value="Unassembled WGS sequence"/>
</dbReference>